<organism evidence="8 11">
    <name type="scientific">Aliarcobacter cibarius</name>
    <dbReference type="NCBI Taxonomy" id="255507"/>
    <lineage>
        <taxon>Bacteria</taxon>
        <taxon>Pseudomonadati</taxon>
        <taxon>Campylobacterota</taxon>
        <taxon>Epsilonproteobacteria</taxon>
        <taxon>Campylobacterales</taxon>
        <taxon>Arcobacteraceae</taxon>
        <taxon>Aliarcobacter</taxon>
    </lineage>
</organism>
<dbReference type="SUPFAM" id="SSF53850">
    <property type="entry name" value="Periplasmic binding protein-like II"/>
    <property type="match status" value="1"/>
</dbReference>
<evidence type="ECO:0000256" key="4">
    <source>
        <dbReference type="ARBA" id="ARBA00022729"/>
    </source>
</evidence>
<dbReference type="AlphaFoldDB" id="A0A7L5JM24"/>
<dbReference type="EMBL" id="CP054051">
    <property type="protein sequence ID" value="QKJ26222.1"/>
    <property type="molecule type" value="Genomic_DNA"/>
</dbReference>
<keyword evidence="10" id="KW-1185">Reference proteome</keyword>
<dbReference type="FunFam" id="3.40.190.10:FF:000050">
    <property type="entry name" value="Sulfonate ABC transporter substrate-binding protein"/>
    <property type="match status" value="1"/>
</dbReference>
<dbReference type="Pfam" id="PF09084">
    <property type="entry name" value="NMT1"/>
    <property type="match status" value="1"/>
</dbReference>
<evidence type="ECO:0000256" key="1">
    <source>
        <dbReference type="ARBA" id="ARBA00004418"/>
    </source>
</evidence>
<evidence type="ECO:0000256" key="6">
    <source>
        <dbReference type="ARBA" id="ARBA00070228"/>
    </source>
</evidence>
<dbReference type="InterPro" id="IPR010067">
    <property type="entry name" value="ABC_SsuA_sub-bd"/>
</dbReference>
<dbReference type="CDD" id="cd13557">
    <property type="entry name" value="PBP2_SsuA"/>
    <property type="match status" value="1"/>
</dbReference>
<sequence length="323" mass="35715">MKKIFNKIRNIVAISLLAPIIGFSNEGSKKSDNELRIGYQKSDPVFIIIKQNGTLEKKLESLGIKVSWYEFPAGPQMLEGLNVGSIDFGTVGETPPIFAQAANAKIKYIGYKPASPKAEAIVVQENSSIKSVSDLKGKKVALNKGSNVHYLLVKALEDAGLKYSDIQPVFLAPSDARAAFQQGSVDAWVIWDPFLSAAETTIKAKVIKNGENIVNNYQFYLAEENYAAKNPKVIDEIFKELKNVDKWVVENPKEAAKVLSSVNGLDINALEIALQRAVFDTDYLNSKVIADQQKIADTFSDLKLIPKKLDIKSVVWIPEQKNK</sequence>
<dbReference type="Proteomes" id="UP000305417">
    <property type="component" value="Unassembled WGS sequence"/>
</dbReference>
<accession>A0A7L5JM24</accession>
<evidence type="ECO:0000256" key="2">
    <source>
        <dbReference type="ARBA" id="ARBA00010742"/>
    </source>
</evidence>
<dbReference type="SMART" id="SM00062">
    <property type="entry name" value="PBPb"/>
    <property type="match status" value="1"/>
</dbReference>
<dbReference type="EMBL" id="VBUC01000018">
    <property type="protein sequence ID" value="TLS97821.1"/>
    <property type="molecule type" value="Genomic_DNA"/>
</dbReference>
<dbReference type="NCBIfam" id="NF008588">
    <property type="entry name" value="PRK11553.1"/>
    <property type="match status" value="1"/>
</dbReference>
<dbReference type="GO" id="GO:0016020">
    <property type="term" value="C:membrane"/>
    <property type="evidence" value="ECO:0007669"/>
    <property type="project" value="InterPro"/>
</dbReference>
<dbReference type="Gene3D" id="3.40.190.10">
    <property type="entry name" value="Periplasmic binding protein-like II"/>
    <property type="match status" value="2"/>
</dbReference>
<reference evidence="8 11" key="2">
    <citation type="submission" date="2020-05" db="EMBL/GenBank/DDBJ databases">
        <title>Complete genome sequencing of Campylobacter and Arcobacter type strains.</title>
        <authorList>
            <person name="Miller W.G."/>
            <person name="Yee E."/>
        </authorList>
    </citation>
    <scope>NUCLEOTIDE SEQUENCE [LARGE SCALE GENOMIC DNA]</scope>
    <source>
        <strain evidence="8 11">LMG 21996</strain>
    </source>
</reference>
<evidence type="ECO:0000313" key="9">
    <source>
        <dbReference type="EMBL" id="TLS97821.1"/>
    </source>
</evidence>
<keyword evidence="3" id="KW-0813">Transport</keyword>
<dbReference type="Proteomes" id="UP000509513">
    <property type="component" value="Chromosome"/>
</dbReference>
<dbReference type="GO" id="GO:0042626">
    <property type="term" value="F:ATPase-coupled transmembrane transporter activity"/>
    <property type="evidence" value="ECO:0007669"/>
    <property type="project" value="InterPro"/>
</dbReference>
<gene>
    <name evidence="8" type="ORF">ACBT_0240</name>
    <name evidence="9" type="ORF">FE247_07795</name>
</gene>
<dbReference type="RefSeq" id="WP_024776241.1">
    <property type="nucleotide sequence ID" value="NZ_CP054051.1"/>
</dbReference>
<evidence type="ECO:0000313" key="8">
    <source>
        <dbReference type="EMBL" id="QKJ26222.1"/>
    </source>
</evidence>
<comment type="function">
    <text evidence="5">Part of a binding-protein-dependent transport system for aliphatic sulfonates. Putative binding protein.</text>
</comment>
<dbReference type="GO" id="GO:0042597">
    <property type="term" value="C:periplasmic space"/>
    <property type="evidence" value="ECO:0007669"/>
    <property type="project" value="UniProtKB-SubCell"/>
</dbReference>
<comment type="similarity">
    <text evidence="2">Belongs to the bacterial solute-binding protein SsuA/TauA family.</text>
</comment>
<dbReference type="KEGG" id="acib:ACBT_0240"/>
<protein>
    <recommendedName>
        <fullName evidence="6">Putative aliphatic sulfonates-binding protein</fullName>
    </recommendedName>
</protein>
<comment type="subcellular location">
    <subcellularLocation>
        <location evidence="1">Periplasm</location>
    </subcellularLocation>
</comment>
<name>A0A7L5JM24_9BACT</name>
<feature type="domain" description="Solute-binding protein family 3/N-terminal" evidence="7">
    <location>
        <begin position="34"/>
        <end position="251"/>
    </location>
</feature>
<reference evidence="9 10" key="1">
    <citation type="submission" date="2019-05" db="EMBL/GenBank/DDBJ databases">
        <title>Arcobacter cibarius and Arcobacter thereius providing challenges in identification an antibiotic susceptibility and Quinolone resistance.</title>
        <authorList>
            <person name="Busch A."/>
            <person name="Hanel I."/>
            <person name="Hotzel H."/>
            <person name="Tomaso H."/>
        </authorList>
    </citation>
    <scope>NUCLEOTIDE SEQUENCE [LARGE SCALE GENOMIC DNA]</scope>
    <source>
        <strain evidence="9 10">16CS0831-2</strain>
    </source>
</reference>
<keyword evidence="4" id="KW-0732">Signal</keyword>
<dbReference type="NCBIfam" id="TIGR01728">
    <property type="entry name" value="SsuA_fam"/>
    <property type="match status" value="1"/>
</dbReference>
<evidence type="ECO:0000313" key="11">
    <source>
        <dbReference type="Proteomes" id="UP000509513"/>
    </source>
</evidence>
<dbReference type="InterPro" id="IPR015168">
    <property type="entry name" value="SsuA/THI5"/>
</dbReference>
<evidence type="ECO:0000256" key="3">
    <source>
        <dbReference type="ARBA" id="ARBA00022448"/>
    </source>
</evidence>
<proteinExistence type="inferred from homology"/>
<evidence type="ECO:0000259" key="7">
    <source>
        <dbReference type="SMART" id="SM00062"/>
    </source>
</evidence>
<evidence type="ECO:0000313" key="10">
    <source>
        <dbReference type="Proteomes" id="UP000305417"/>
    </source>
</evidence>
<dbReference type="PANTHER" id="PTHR30024:SF42">
    <property type="entry name" value="ALIPHATIC SULFONATES-BINDING PROTEIN-RELATED"/>
    <property type="match status" value="1"/>
</dbReference>
<dbReference type="PANTHER" id="PTHR30024">
    <property type="entry name" value="ALIPHATIC SULFONATES-BINDING PROTEIN-RELATED"/>
    <property type="match status" value="1"/>
</dbReference>
<evidence type="ECO:0000256" key="5">
    <source>
        <dbReference type="ARBA" id="ARBA00055538"/>
    </source>
</evidence>
<dbReference type="InterPro" id="IPR001638">
    <property type="entry name" value="Solute-binding_3/MltF_N"/>
</dbReference>